<protein>
    <submittedName>
        <fullName evidence="3">Uncharacterized protein</fullName>
    </submittedName>
</protein>
<feature type="transmembrane region" description="Helical" evidence="2">
    <location>
        <begin position="54"/>
        <end position="76"/>
    </location>
</feature>
<feature type="transmembrane region" description="Helical" evidence="2">
    <location>
        <begin position="21"/>
        <end position="42"/>
    </location>
</feature>
<evidence type="ECO:0000256" key="2">
    <source>
        <dbReference type="SAM" id="Phobius"/>
    </source>
</evidence>
<keyword evidence="2" id="KW-0812">Transmembrane</keyword>
<reference evidence="3 5" key="1">
    <citation type="submission" date="2020-12" db="EMBL/GenBank/DDBJ databases">
        <title>strain FJAT-54423T represents a novel species of the genus Brevibacillus.</title>
        <authorList>
            <person name="Tang R."/>
        </authorList>
    </citation>
    <scope>NUCLEOTIDE SEQUENCE [LARGE SCALE GENOMIC DNA]</scope>
    <source>
        <strain evidence="3 5">FJAT-54423</strain>
    </source>
</reference>
<accession>A0A7T5EMT9</accession>
<dbReference type="KEGG" id="bcop:JD108_05990"/>
<keyword evidence="2" id="KW-0472">Membrane</keyword>
<sequence length="268" mass="31644">MKESRAERYRSRRRNDSEVSRFWIMGLLFSLLVLAFEFFIEIPVDAGWLQEMEMALFSASFTLLAFYLLGLTFVFSRQQEAGKVNHHVIIYAWLGAILFHLFLLISSMANQHVYKAGIILFLGPLFLTVYHFITYLSALRAARQEQEWATAASYERTAYQLILEGSKVYSEINRLKIAYPEVEQMLRANEFYGRLERYAWEMQEYLQATQFTRKDVELLEGHYFYLENLLHLAKQHPGIMESRSFAHREQGQKRINPPIDKTEEFPPR</sequence>
<dbReference type="EMBL" id="CP066308">
    <property type="protein sequence ID" value="QQE75457.1"/>
    <property type="molecule type" value="Genomic_DNA"/>
</dbReference>
<evidence type="ECO:0000256" key="1">
    <source>
        <dbReference type="SAM" id="MobiDB-lite"/>
    </source>
</evidence>
<evidence type="ECO:0000313" key="5">
    <source>
        <dbReference type="Proteomes" id="UP000595847"/>
    </source>
</evidence>
<organism evidence="3 5">
    <name type="scientific">Brevibacillus composti</name>
    <dbReference type="NCBI Taxonomy" id="2796470"/>
    <lineage>
        <taxon>Bacteria</taxon>
        <taxon>Bacillati</taxon>
        <taxon>Bacillota</taxon>
        <taxon>Bacilli</taxon>
        <taxon>Bacillales</taxon>
        <taxon>Paenibacillaceae</taxon>
        <taxon>Brevibacillus</taxon>
    </lineage>
</organism>
<dbReference type="Proteomes" id="UP000677234">
    <property type="component" value="Chromosome"/>
</dbReference>
<dbReference type="AlphaFoldDB" id="A0A7T5EMT9"/>
<proteinExistence type="predicted"/>
<gene>
    <name evidence="3" type="ORF">JD108_05990</name>
    <name evidence="4" type="ORF">KDJ56_05670</name>
</gene>
<reference evidence="4" key="2">
    <citation type="submission" date="2021-04" db="EMBL/GenBank/DDBJ databases">
        <title>Brevibacillus composti FJAT-54423, complete genome.</title>
        <authorList>
            <person name="Tang R."/>
        </authorList>
    </citation>
    <scope>NUCLEOTIDE SEQUENCE</scope>
    <source>
        <strain evidence="4">FJAT-54424</strain>
    </source>
</reference>
<feature type="transmembrane region" description="Helical" evidence="2">
    <location>
        <begin position="113"/>
        <end position="133"/>
    </location>
</feature>
<keyword evidence="6" id="KW-1185">Reference proteome</keyword>
<feature type="transmembrane region" description="Helical" evidence="2">
    <location>
        <begin position="88"/>
        <end position="107"/>
    </location>
</feature>
<evidence type="ECO:0000313" key="6">
    <source>
        <dbReference type="Proteomes" id="UP000677234"/>
    </source>
</evidence>
<dbReference type="Proteomes" id="UP000595847">
    <property type="component" value="Chromosome"/>
</dbReference>
<dbReference type="RefSeq" id="WP_198828983.1">
    <property type="nucleotide sequence ID" value="NZ_CP066308.1"/>
</dbReference>
<evidence type="ECO:0000313" key="4">
    <source>
        <dbReference type="EMBL" id="QUO42483.1"/>
    </source>
</evidence>
<dbReference type="EMBL" id="CP073708">
    <property type="protein sequence ID" value="QUO42483.1"/>
    <property type="molecule type" value="Genomic_DNA"/>
</dbReference>
<evidence type="ECO:0000313" key="3">
    <source>
        <dbReference type="EMBL" id="QQE75457.1"/>
    </source>
</evidence>
<feature type="region of interest" description="Disordered" evidence="1">
    <location>
        <begin position="245"/>
        <end position="268"/>
    </location>
</feature>
<name>A0A7T5EMT9_9BACL</name>
<keyword evidence="2" id="KW-1133">Transmembrane helix</keyword>